<reference evidence="4 5" key="1">
    <citation type="submission" date="2024-10" db="EMBL/GenBank/DDBJ databases">
        <title>The Natural Products Discovery Center: Release of the First 8490 Sequenced Strains for Exploring Actinobacteria Biosynthetic Diversity.</title>
        <authorList>
            <person name="Kalkreuter E."/>
            <person name="Kautsar S.A."/>
            <person name="Yang D."/>
            <person name="Bader C.D."/>
            <person name="Teijaro C.N."/>
            <person name="Fluegel L."/>
            <person name="Davis C.M."/>
            <person name="Simpson J.R."/>
            <person name="Lauterbach L."/>
            <person name="Steele A.D."/>
            <person name="Gui C."/>
            <person name="Meng S."/>
            <person name="Li G."/>
            <person name="Viehrig K."/>
            <person name="Ye F."/>
            <person name="Su P."/>
            <person name="Kiefer A.F."/>
            <person name="Nichols A."/>
            <person name="Cepeda A.J."/>
            <person name="Yan W."/>
            <person name="Fan B."/>
            <person name="Jiang Y."/>
            <person name="Adhikari A."/>
            <person name="Zheng C.-J."/>
            <person name="Schuster L."/>
            <person name="Cowan T.M."/>
            <person name="Smanski M.J."/>
            <person name="Chevrette M.G."/>
            <person name="De Carvalho L.P.S."/>
            <person name="Shen B."/>
        </authorList>
    </citation>
    <scope>NUCLEOTIDE SEQUENCE [LARGE SCALE GENOMIC DNA]</scope>
    <source>
        <strain evidence="4 5">NPDC002173</strain>
    </source>
</reference>
<evidence type="ECO:0000313" key="5">
    <source>
        <dbReference type="Proteomes" id="UP001602013"/>
    </source>
</evidence>
<dbReference type="EMBL" id="JBIASD010000042">
    <property type="protein sequence ID" value="MFF3671237.1"/>
    <property type="molecule type" value="Genomic_DNA"/>
</dbReference>
<keyword evidence="5" id="KW-1185">Reference proteome</keyword>
<dbReference type="PANTHER" id="PTHR45024:SF2">
    <property type="entry name" value="SCP2 DOMAIN-CONTAINING PROTEIN"/>
    <property type="match status" value="1"/>
</dbReference>
<dbReference type="Proteomes" id="UP001602013">
    <property type="component" value="Unassembled WGS sequence"/>
</dbReference>
<evidence type="ECO:0000259" key="3">
    <source>
        <dbReference type="SMART" id="SM00822"/>
    </source>
</evidence>
<name>A0ABW6T4F4_9ACTN</name>
<sequence>MGICEGRVVVVTGAGRGIGRAQALELARQGAKVVVNDPGTSPYGAAGDGGPAREVAEEIRARGGQAVASCDDVTDWDGAERLVKTALSAFGGLDVLVCGAGFTRDRALVAMTEGDWDDVIRAHLKGCFLPMRHASEHWRERAAAGHPADARVITTSSGAGLYGSAGQGNYVAATAGIAALTHVAAAELGPYGVTVNAVAPGASRDRVAGTAEAGENDAAALTAWLGSAGSRHVTGRVFEVGEGAISLATGWRQGPSAGGDKWDRADVGAAVAGLLAHAPVPVPVYGFA</sequence>
<evidence type="ECO:0000256" key="2">
    <source>
        <dbReference type="ARBA" id="ARBA00023002"/>
    </source>
</evidence>
<dbReference type="Pfam" id="PF00106">
    <property type="entry name" value="adh_short"/>
    <property type="match status" value="1"/>
</dbReference>
<dbReference type="Gene3D" id="3.40.50.720">
    <property type="entry name" value="NAD(P)-binding Rossmann-like Domain"/>
    <property type="match status" value="1"/>
</dbReference>
<protein>
    <submittedName>
        <fullName evidence="4">SDR family NAD(P)-dependent oxidoreductase</fullName>
    </submittedName>
</protein>
<dbReference type="RefSeq" id="WP_387417427.1">
    <property type="nucleotide sequence ID" value="NZ_JBIASD010000042.1"/>
</dbReference>
<accession>A0ABW6T4F4</accession>
<feature type="domain" description="Ketoreductase" evidence="3">
    <location>
        <begin position="7"/>
        <end position="201"/>
    </location>
</feature>
<dbReference type="InterPro" id="IPR051687">
    <property type="entry name" value="Peroxisomal_Beta-Oxidation"/>
</dbReference>
<dbReference type="InterPro" id="IPR057326">
    <property type="entry name" value="KR_dom"/>
</dbReference>
<dbReference type="InterPro" id="IPR036291">
    <property type="entry name" value="NAD(P)-bd_dom_sf"/>
</dbReference>
<comment type="caution">
    <text evidence="4">The sequence shown here is derived from an EMBL/GenBank/DDBJ whole genome shotgun (WGS) entry which is preliminary data.</text>
</comment>
<evidence type="ECO:0000256" key="1">
    <source>
        <dbReference type="ARBA" id="ARBA00006484"/>
    </source>
</evidence>
<organism evidence="4 5">
    <name type="scientific">Microtetraspora malaysiensis</name>
    <dbReference type="NCBI Taxonomy" id="161358"/>
    <lineage>
        <taxon>Bacteria</taxon>
        <taxon>Bacillati</taxon>
        <taxon>Actinomycetota</taxon>
        <taxon>Actinomycetes</taxon>
        <taxon>Streptosporangiales</taxon>
        <taxon>Streptosporangiaceae</taxon>
        <taxon>Microtetraspora</taxon>
    </lineage>
</organism>
<proteinExistence type="inferred from homology"/>
<keyword evidence="2" id="KW-0560">Oxidoreductase</keyword>
<dbReference type="SUPFAM" id="SSF51735">
    <property type="entry name" value="NAD(P)-binding Rossmann-fold domains"/>
    <property type="match status" value="1"/>
</dbReference>
<dbReference type="InterPro" id="IPR002347">
    <property type="entry name" value="SDR_fam"/>
</dbReference>
<evidence type="ECO:0000313" key="4">
    <source>
        <dbReference type="EMBL" id="MFF3671237.1"/>
    </source>
</evidence>
<comment type="similarity">
    <text evidence="1">Belongs to the short-chain dehydrogenases/reductases (SDR) family.</text>
</comment>
<dbReference type="PANTHER" id="PTHR45024">
    <property type="entry name" value="DEHYDROGENASES, SHORT CHAIN"/>
    <property type="match status" value="1"/>
</dbReference>
<dbReference type="PRINTS" id="PR00081">
    <property type="entry name" value="GDHRDH"/>
</dbReference>
<gene>
    <name evidence="4" type="ORF">ACFYXI_37205</name>
</gene>
<dbReference type="SMART" id="SM00822">
    <property type="entry name" value="PKS_KR"/>
    <property type="match status" value="1"/>
</dbReference>